<gene>
    <name evidence="1" type="ORF">FDF74_03655</name>
</gene>
<keyword evidence="2" id="KW-1185">Reference proteome</keyword>
<name>A0A6M0R7U8_9CLOT</name>
<dbReference type="Proteomes" id="UP000473885">
    <property type="component" value="Unassembled WGS sequence"/>
</dbReference>
<reference evidence="1 2" key="1">
    <citation type="submission" date="2019-04" db="EMBL/GenBank/DDBJ databases">
        <title>Genome sequencing of Clostridium botulinum Groups I-IV and Clostridium butyricum.</title>
        <authorList>
            <person name="Brunt J."/>
            <person name="Van Vliet A.H.M."/>
            <person name="Stringer S.C."/>
            <person name="Carter A.T."/>
            <person name="Peck M.W."/>
        </authorList>
    </citation>
    <scope>NUCLEOTIDE SEQUENCE [LARGE SCALE GENOMIC DNA]</scope>
    <source>
        <strain evidence="1 2">IFR 18/094</strain>
    </source>
</reference>
<organism evidence="1 2">
    <name type="scientific">Clostridium niameyense</name>
    <dbReference type="NCBI Taxonomy" id="1622073"/>
    <lineage>
        <taxon>Bacteria</taxon>
        <taxon>Bacillati</taxon>
        <taxon>Bacillota</taxon>
        <taxon>Clostridia</taxon>
        <taxon>Eubacteriales</taxon>
        <taxon>Clostridiaceae</taxon>
        <taxon>Clostridium</taxon>
    </lineage>
</organism>
<dbReference type="RefSeq" id="WP_050607598.1">
    <property type="nucleotide sequence ID" value="NZ_CABKUB010000006.1"/>
</dbReference>
<dbReference type="EMBL" id="SXDP01000002">
    <property type="protein sequence ID" value="NEZ46306.1"/>
    <property type="molecule type" value="Genomic_DNA"/>
</dbReference>
<comment type="caution">
    <text evidence="1">The sequence shown here is derived from an EMBL/GenBank/DDBJ whole genome shotgun (WGS) entry which is preliminary data.</text>
</comment>
<dbReference type="AlphaFoldDB" id="A0A6M0R7U8"/>
<evidence type="ECO:0000313" key="2">
    <source>
        <dbReference type="Proteomes" id="UP000473885"/>
    </source>
</evidence>
<evidence type="ECO:0000313" key="1">
    <source>
        <dbReference type="EMBL" id="NEZ46306.1"/>
    </source>
</evidence>
<accession>A0A6M0R7U8</accession>
<proteinExistence type="predicted"/>
<dbReference type="Pfam" id="PF12685">
    <property type="entry name" value="SpoIIIAH"/>
    <property type="match status" value="1"/>
</dbReference>
<dbReference type="InterPro" id="IPR038503">
    <property type="entry name" value="SpoIIIAH_sf"/>
</dbReference>
<sequence length="177" mass="19941">MNKKQGAIIVTLLALIVCTGVIATKLNNPLYVNGTEEGTTVSFNDTYNNSKKEEKKTNANTSQSEFFAETKLTRDQKTAQTLQTLKSLIDDKNVPKENKKEAVEKYTKLAMNSNYESKIESVLKSKGYDDVVCSIENNKVRIMVKGKEKLTDKQTRDIRNVVVNVSNIQEVEIETKQ</sequence>
<dbReference type="Gene3D" id="1.10.287.4300">
    <property type="entry name" value="Stage III sporulation protein AH-like"/>
    <property type="match status" value="1"/>
</dbReference>
<protein>
    <submittedName>
        <fullName evidence="1">SpoIIIAH-like family protein</fullName>
    </submittedName>
</protein>
<dbReference type="InterPro" id="IPR024232">
    <property type="entry name" value="SpoIIIAH"/>
</dbReference>
<dbReference type="OrthoDB" id="1707181at2"/>